<sequence>MSLRVLSSFEKKLLTQSMENKRSGITFAATYSSCKENWDDDATLATVKEKRLSIPLLTYALNRLIAKNTELALTINENIEFELLKKIKTDAVINIVQFGSYKDEKINCHGGAPPYLLRHIFNNAKFTPGNNLPLWELYVVDESMIVFHGHDALFDSFSGANFHKLLMAEINEVILNHRSDVKLSKLDNVFDRTDIVAEVTLPKSIYDHPKIHLPAKNPELFNKQTQSFFKSVYFNALKKPFDVLPFFNLWGDEGSLKQLDEFKSIKGSNPLDYENNLCGTTVFGTISKDRFRYLHSLVEQENICFKSLICGITMLCLKPLVKDFSKSITFSIQVDLRDYVKKPEEQSRNFGLFYKEIRVECPFSLIDNSMFKDVDSDSETKTLNEDDAEYMEQLLEFQLKNVTNHIRNVVSDNLKKFEKAGFDDDDIRRMKYDNTEEDIEDKSQQKVINVCDTSDIVLGSSTKVGEGMFNLKDTSFTKSLNKNEYMNICYSYCVDSGLNLCIHFPENYNMENFVECFQSFIEE</sequence>
<dbReference type="EMBL" id="BTGD01000003">
    <property type="protein sequence ID" value="GMM54422.1"/>
    <property type="molecule type" value="Genomic_DNA"/>
</dbReference>
<dbReference type="GO" id="GO:0008080">
    <property type="term" value="F:N-acetyltransferase activity"/>
    <property type="evidence" value="ECO:0007669"/>
    <property type="project" value="TreeGrafter"/>
</dbReference>
<dbReference type="PANTHER" id="PTHR28037:SF2">
    <property type="entry name" value="ACR018CP"/>
    <property type="match status" value="1"/>
</dbReference>
<evidence type="ECO:0000313" key="1">
    <source>
        <dbReference type="EMBL" id="GMM54422.1"/>
    </source>
</evidence>
<name>A0AAV5RT05_MAUHU</name>
<comment type="caution">
    <text evidence="1">The sequence shown here is derived from an EMBL/GenBank/DDBJ whole genome shotgun (WGS) entry which is preliminary data.</text>
</comment>
<dbReference type="InterPro" id="IPR052058">
    <property type="entry name" value="Alcohol_O-acetyltransferase"/>
</dbReference>
<keyword evidence="2" id="KW-1185">Reference proteome</keyword>
<dbReference type="Proteomes" id="UP001377567">
    <property type="component" value="Unassembled WGS sequence"/>
</dbReference>
<accession>A0AAV5RT05</accession>
<dbReference type="PANTHER" id="PTHR28037">
    <property type="entry name" value="ALCOHOL O-ACETYLTRANSFERASE 1-RELATED"/>
    <property type="match status" value="1"/>
</dbReference>
<gene>
    <name evidence="1" type="ORF">DAKH74_010380</name>
</gene>
<proteinExistence type="predicted"/>
<dbReference type="AlphaFoldDB" id="A0AAV5RT05"/>
<reference evidence="1 2" key="1">
    <citation type="journal article" date="2023" name="Elife">
        <title>Identification of key yeast species and microbe-microbe interactions impacting larval growth of Drosophila in the wild.</title>
        <authorList>
            <person name="Mure A."/>
            <person name="Sugiura Y."/>
            <person name="Maeda R."/>
            <person name="Honda K."/>
            <person name="Sakurai N."/>
            <person name="Takahashi Y."/>
            <person name="Watada M."/>
            <person name="Katoh T."/>
            <person name="Gotoh A."/>
            <person name="Gotoh Y."/>
            <person name="Taniguchi I."/>
            <person name="Nakamura K."/>
            <person name="Hayashi T."/>
            <person name="Katayama T."/>
            <person name="Uemura T."/>
            <person name="Hattori Y."/>
        </authorList>
    </citation>
    <scope>NUCLEOTIDE SEQUENCE [LARGE SCALE GENOMIC DNA]</scope>
    <source>
        <strain evidence="1 2">KH-74</strain>
    </source>
</reference>
<organism evidence="1 2">
    <name type="scientific">Maudiozyma humilis</name>
    <name type="common">Sour dough yeast</name>
    <name type="synonym">Kazachstania humilis</name>
    <dbReference type="NCBI Taxonomy" id="51915"/>
    <lineage>
        <taxon>Eukaryota</taxon>
        <taxon>Fungi</taxon>
        <taxon>Dikarya</taxon>
        <taxon>Ascomycota</taxon>
        <taxon>Saccharomycotina</taxon>
        <taxon>Saccharomycetes</taxon>
        <taxon>Saccharomycetales</taxon>
        <taxon>Saccharomycetaceae</taxon>
        <taxon>Maudiozyma</taxon>
    </lineage>
</organism>
<protein>
    <submittedName>
        <fullName evidence="1">Pbi1 protein</fullName>
    </submittedName>
</protein>
<evidence type="ECO:0000313" key="2">
    <source>
        <dbReference type="Proteomes" id="UP001377567"/>
    </source>
</evidence>